<evidence type="ECO:0000313" key="3">
    <source>
        <dbReference type="Proteomes" id="UP000191663"/>
    </source>
</evidence>
<accession>A0A1V4QFK3</accession>
<dbReference type="GO" id="GO:0004826">
    <property type="term" value="F:phenylalanine-tRNA ligase activity"/>
    <property type="evidence" value="ECO:0007669"/>
    <property type="project" value="InterPro"/>
</dbReference>
<comment type="caution">
    <text evidence="2">The sequence shown here is derived from an EMBL/GenBank/DDBJ whole genome shotgun (WGS) entry which is preliminary data.</text>
</comment>
<evidence type="ECO:0000259" key="1">
    <source>
        <dbReference type="Pfam" id="PF02912"/>
    </source>
</evidence>
<protein>
    <recommendedName>
        <fullName evidence="1">Phenylalanine-tRNA ligase class II N-terminal domain-containing protein</fullName>
    </recommendedName>
</protein>
<proteinExistence type="predicted"/>
<gene>
    <name evidence="2" type="ORF">BXT86_03415</name>
</gene>
<dbReference type="InterPro" id="IPR004188">
    <property type="entry name" value="Phe-tRNA_ligase_II_N"/>
</dbReference>
<dbReference type="GO" id="GO:0005524">
    <property type="term" value="F:ATP binding"/>
    <property type="evidence" value="ECO:0007669"/>
    <property type="project" value="InterPro"/>
</dbReference>
<dbReference type="AlphaFoldDB" id="A0A1V4QFK3"/>
<dbReference type="Pfam" id="PF02912">
    <property type="entry name" value="Phe_tRNA-synt_N"/>
    <property type="match status" value="1"/>
</dbReference>
<feature type="domain" description="Phenylalanine-tRNA ligase class II N-terminal" evidence="1">
    <location>
        <begin position="2"/>
        <end position="28"/>
    </location>
</feature>
<dbReference type="GO" id="GO:0005737">
    <property type="term" value="C:cytoplasm"/>
    <property type="evidence" value="ECO:0007669"/>
    <property type="project" value="InterPro"/>
</dbReference>
<name>A0A1V4QFK3_UNCW3</name>
<feature type="non-terminal residue" evidence="2">
    <location>
        <position position="29"/>
    </location>
</feature>
<dbReference type="Proteomes" id="UP000191663">
    <property type="component" value="Unassembled WGS sequence"/>
</dbReference>
<organism evidence="2 3">
    <name type="scientific">candidate division WOR-3 bacterium 4484_100</name>
    <dbReference type="NCBI Taxonomy" id="1936077"/>
    <lineage>
        <taxon>Bacteria</taxon>
        <taxon>Bacteria division WOR-3</taxon>
    </lineage>
</organism>
<dbReference type="SUPFAM" id="SSF46589">
    <property type="entry name" value="tRNA-binding arm"/>
    <property type="match status" value="1"/>
</dbReference>
<dbReference type="InterPro" id="IPR010978">
    <property type="entry name" value="tRNA-bd_arm"/>
</dbReference>
<dbReference type="EMBL" id="MUKB01000050">
    <property type="protein sequence ID" value="OPX18012.1"/>
    <property type="molecule type" value="Genomic_DNA"/>
</dbReference>
<dbReference type="GO" id="GO:0006432">
    <property type="term" value="P:phenylalanyl-tRNA aminoacylation"/>
    <property type="evidence" value="ECO:0007669"/>
    <property type="project" value="InterPro"/>
</dbReference>
<sequence>MRIKYLGRKGEINRLFKELAKLSIEEKRI</sequence>
<reference evidence="3" key="1">
    <citation type="submission" date="2017-01" db="EMBL/GenBank/DDBJ databases">
        <title>Novel pathways for hydrocarbon cycling and metabolic interdependencies in hydrothermal sediment communities.</title>
        <authorList>
            <person name="Dombrowski N."/>
            <person name="Seitz K."/>
            <person name="Teske A."/>
            <person name="Baker B."/>
        </authorList>
    </citation>
    <scope>NUCLEOTIDE SEQUENCE [LARGE SCALE GENOMIC DNA]</scope>
</reference>
<evidence type="ECO:0000313" key="2">
    <source>
        <dbReference type="EMBL" id="OPX18012.1"/>
    </source>
</evidence>